<dbReference type="InterPro" id="IPR009057">
    <property type="entry name" value="Homeodomain-like_sf"/>
</dbReference>
<evidence type="ECO:0000313" key="7">
    <source>
        <dbReference type="Proteomes" id="UP000285530"/>
    </source>
</evidence>
<organism evidence="6 7">
    <name type="scientific">Paracoccus aestuarii</name>
    <dbReference type="NCBI Taxonomy" id="453842"/>
    <lineage>
        <taxon>Bacteria</taxon>
        <taxon>Pseudomonadati</taxon>
        <taxon>Pseudomonadota</taxon>
        <taxon>Alphaproteobacteria</taxon>
        <taxon>Rhodobacterales</taxon>
        <taxon>Paracoccaceae</taxon>
        <taxon>Paracoccus</taxon>
    </lineage>
</organism>
<evidence type="ECO:0000259" key="5">
    <source>
        <dbReference type="PROSITE" id="PS50977"/>
    </source>
</evidence>
<dbReference type="InterPro" id="IPR001647">
    <property type="entry name" value="HTH_TetR"/>
</dbReference>
<dbReference type="PRINTS" id="PR00455">
    <property type="entry name" value="HTHTETR"/>
</dbReference>
<name>A0A418ZPA7_9RHOB</name>
<dbReference type="GO" id="GO:0003677">
    <property type="term" value="F:DNA binding"/>
    <property type="evidence" value="ECO:0007669"/>
    <property type="project" value="UniProtKB-UniRule"/>
</dbReference>
<dbReference type="EMBL" id="QZEV01000248">
    <property type="protein sequence ID" value="RJK92403.1"/>
    <property type="molecule type" value="Genomic_DNA"/>
</dbReference>
<dbReference type="Pfam" id="PF00440">
    <property type="entry name" value="TetR_N"/>
    <property type="match status" value="1"/>
</dbReference>
<evidence type="ECO:0000256" key="1">
    <source>
        <dbReference type="ARBA" id="ARBA00023015"/>
    </source>
</evidence>
<keyword evidence="2 4" id="KW-0238">DNA-binding</keyword>
<feature type="DNA-binding region" description="H-T-H motif" evidence="4">
    <location>
        <begin position="24"/>
        <end position="43"/>
    </location>
</feature>
<evidence type="ECO:0000313" key="6">
    <source>
        <dbReference type="EMBL" id="RJK92403.1"/>
    </source>
</evidence>
<dbReference type="PROSITE" id="PS50977">
    <property type="entry name" value="HTH_TETR_2"/>
    <property type="match status" value="1"/>
</dbReference>
<dbReference type="InterPro" id="IPR036271">
    <property type="entry name" value="Tet_transcr_reg_TetR-rel_C_sf"/>
</dbReference>
<proteinExistence type="predicted"/>
<dbReference type="OrthoDB" id="9787680at2"/>
<comment type="caution">
    <text evidence="6">The sequence shown here is derived from an EMBL/GenBank/DDBJ whole genome shotgun (WGS) entry which is preliminary data.</text>
</comment>
<dbReference type="RefSeq" id="WP_119887963.1">
    <property type="nucleotide sequence ID" value="NZ_CP067171.1"/>
</dbReference>
<evidence type="ECO:0000256" key="3">
    <source>
        <dbReference type="ARBA" id="ARBA00023163"/>
    </source>
</evidence>
<keyword evidence="3" id="KW-0804">Transcription</keyword>
<evidence type="ECO:0000256" key="2">
    <source>
        <dbReference type="ARBA" id="ARBA00023125"/>
    </source>
</evidence>
<dbReference type="Proteomes" id="UP000285530">
    <property type="component" value="Unassembled WGS sequence"/>
</dbReference>
<dbReference type="AlphaFoldDB" id="A0A418ZPA7"/>
<gene>
    <name evidence="6" type="ORF">D3P06_19220</name>
</gene>
<evidence type="ECO:0000256" key="4">
    <source>
        <dbReference type="PROSITE-ProRule" id="PRU00335"/>
    </source>
</evidence>
<keyword evidence="7" id="KW-1185">Reference proteome</keyword>
<dbReference type="Gene3D" id="1.10.357.10">
    <property type="entry name" value="Tetracycline Repressor, domain 2"/>
    <property type="match status" value="1"/>
</dbReference>
<keyword evidence="1" id="KW-0805">Transcription regulation</keyword>
<dbReference type="PANTHER" id="PTHR47506:SF1">
    <property type="entry name" value="HTH-TYPE TRANSCRIPTIONAL REGULATOR YJDC"/>
    <property type="match status" value="1"/>
</dbReference>
<accession>A0A418ZPA7</accession>
<sequence length="180" mass="19222">MEKRDEIIAGAMGVFELQGFRGIGVDAVLAPSGASTRTLYKHFGSRDGLVLAVVERRHQAFMRALARLPDHGIEPLFQALADWLVDHGAHGCMLLRARAEYAAASDAVAALVARQKTEFRGEIARRVRTCLGRPDEMLTTQIWLLFEGATAAAAVAGPSVIDAALSAAQALLSRAASEPS</sequence>
<dbReference type="SUPFAM" id="SSF46689">
    <property type="entry name" value="Homeodomain-like"/>
    <property type="match status" value="1"/>
</dbReference>
<feature type="domain" description="HTH tetR-type" evidence="5">
    <location>
        <begin position="1"/>
        <end position="61"/>
    </location>
</feature>
<dbReference type="PANTHER" id="PTHR47506">
    <property type="entry name" value="TRANSCRIPTIONAL REGULATORY PROTEIN"/>
    <property type="match status" value="1"/>
</dbReference>
<reference evidence="6 7" key="1">
    <citation type="submission" date="2018-09" db="EMBL/GenBank/DDBJ databases">
        <title>Paracoccus onubensis nov. sp. a moderate halophilic bacterium isolated from Gruta de las Maravillas (Aracena, Spain).</title>
        <authorList>
            <person name="Jurado V."/>
            <person name="Gutierrez-Patricio S."/>
            <person name="Gonzalez-Pimentel J.L."/>
            <person name="Laiz L."/>
            <person name="Saiz-Jimenez C."/>
        </authorList>
    </citation>
    <scope>NUCLEOTIDE SEQUENCE [LARGE SCALE GENOMIC DNA]</scope>
    <source>
        <strain evidence="6 7">DSM 19484</strain>
    </source>
</reference>
<protein>
    <submittedName>
        <fullName evidence="6">TetR/AcrR family transcriptional regulator</fullName>
    </submittedName>
</protein>
<dbReference type="SUPFAM" id="SSF48498">
    <property type="entry name" value="Tetracyclin repressor-like, C-terminal domain"/>
    <property type="match status" value="1"/>
</dbReference>